<protein>
    <recommendedName>
        <fullName evidence="6">FAD dependent oxidoreductase domain-containing protein</fullName>
    </recommendedName>
</protein>
<gene>
    <name evidence="7" type="ORF">PTTT1_LOCUS19181</name>
</gene>
<evidence type="ECO:0000313" key="7">
    <source>
        <dbReference type="EMBL" id="CAG9282297.1"/>
    </source>
</evidence>
<dbReference type="Gene3D" id="3.50.50.60">
    <property type="entry name" value="FAD/NAD(P)-binding domain"/>
    <property type="match status" value="1"/>
</dbReference>
<organism evidence="7">
    <name type="scientific">Phaeodactylum tricornutum</name>
    <name type="common">Diatom</name>
    <dbReference type="NCBI Taxonomy" id="2850"/>
    <lineage>
        <taxon>Eukaryota</taxon>
        <taxon>Sar</taxon>
        <taxon>Stramenopiles</taxon>
        <taxon>Ochrophyta</taxon>
        <taxon>Bacillariophyta</taxon>
        <taxon>Bacillariophyceae</taxon>
        <taxon>Bacillariophycidae</taxon>
        <taxon>Naviculales</taxon>
        <taxon>Phaeodactylaceae</taxon>
        <taxon>Phaeodactylum</taxon>
    </lineage>
</organism>
<dbReference type="PANTHER" id="PTHR10961">
    <property type="entry name" value="PEROXISOMAL SARCOSINE OXIDASE"/>
    <property type="match status" value="1"/>
</dbReference>
<dbReference type="InterPro" id="IPR036188">
    <property type="entry name" value="FAD/NAD-bd_sf"/>
</dbReference>
<dbReference type="PANTHER" id="PTHR10961:SF7">
    <property type="entry name" value="FAD DEPENDENT OXIDOREDUCTASE DOMAIN-CONTAINING PROTEIN"/>
    <property type="match status" value="1"/>
</dbReference>
<evidence type="ECO:0000256" key="5">
    <source>
        <dbReference type="ARBA" id="ARBA00023002"/>
    </source>
</evidence>
<evidence type="ECO:0000256" key="2">
    <source>
        <dbReference type="ARBA" id="ARBA00010989"/>
    </source>
</evidence>
<sequence>MYDAVVVGLGGVGSFALRALTHSGTRTDTEFVSNDTNTKNPKGKTYLGIERFARCHDRGSSHGYTRIYRQAYFEHANYVPWLKFSVKAFRELEVAQNVSLLHESGCIVMEPAVAQTEGDPSQISMPPYCKASYESALRHDIDVEFLDTTALKARFPQFLSDHDMVGLLEPQGAGLVRPERSIEAALRDAAEHEGVKIQEHTQVLSYRQKQYHDDTEIVEVVIQRDGEDASETILTKSLLIAAGAWASTFVPSWKPYVVPKRQLQGWIDVSHTADASLYDGGKLPGWILVTPSWPVPMYGPPCDPSGDDPAHRHWLKVGLHGRDIPIADLSQNPREASEDEIQEVREAATQVFTRDVWAKNDDQKFPDLAQVTPCIYTMTPDTHFVIGSPPLLSDRLGTSPAPKSCVFAIAGLSGHGFKMTPALGQMMADFANGVDVESVWGTSFCSPFRFGI</sequence>
<keyword evidence="3" id="KW-0285">Flavoprotein</keyword>
<evidence type="ECO:0000256" key="4">
    <source>
        <dbReference type="ARBA" id="ARBA00022827"/>
    </source>
</evidence>
<dbReference type="InterPro" id="IPR045170">
    <property type="entry name" value="MTOX"/>
</dbReference>
<evidence type="ECO:0000256" key="1">
    <source>
        <dbReference type="ARBA" id="ARBA00001974"/>
    </source>
</evidence>
<dbReference type="EMBL" id="OU594957">
    <property type="protein sequence ID" value="CAG9282297.1"/>
    <property type="molecule type" value="Genomic_DNA"/>
</dbReference>
<dbReference type="Gene3D" id="3.30.9.10">
    <property type="entry name" value="D-Amino Acid Oxidase, subunit A, domain 2"/>
    <property type="match status" value="1"/>
</dbReference>
<evidence type="ECO:0000259" key="6">
    <source>
        <dbReference type="Pfam" id="PF01266"/>
    </source>
</evidence>
<dbReference type="AlphaFoldDB" id="A0A8J9SUK9"/>
<dbReference type="SUPFAM" id="SSF51905">
    <property type="entry name" value="FAD/NAD(P)-binding domain"/>
    <property type="match status" value="1"/>
</dbReference>
<comment type="cofactor">
    <cofactor evidence="1">
        <name>FAD</name>
        <dbReference type="ChEBI" id="CHEBI:57692"/>
    </cofactor>
</comment>
<dbReference type="InterPro" id="IPR006076">
    <property type="entry name" value="FAD-dep_OxRdtase"/>
</dbReference>
<dbReference type="GO" id="GO:0008115">
    <property type="term" value="F:sarcosine oxidase activity"/>
    <property type="evidence" value="ECO:0007669"/>
    <property type="project" value="TreeGrafter"/>
</dbReference>
<dbReference type="Pfam" id="PF01266">
    <property type="entry name" value="DAO"/>
    <property type="match status" value="1"/>
</dbReference>
<dbReference type="OMA" id="WPMLWAH"/>
<dbReference type="GO" id="GO:0050660">
    <property type="term" value="F:flavin adenine dinucleotide binding"/>
    <property type="evidence" value="ECO:0007669"/>
    <property type="project" value="InterPro"/>
</dbReference>
<comment type="similarity">
    <text evidence="2">Belongs to the MSOX/MTOX family.</text>
</comment>
<name>A0A8J9SUK9_PHATR</name>
<reference evidence="7" key="1">
    <citation type="submission" date="2022-02" db="EMBL/GenBank/DDBJ databases">
        <authorList>
            <person name="Giguere J D."/>
        </authorList>
    </citation>
    <scope>NUCLEOTIDE SEQUENCE</scope>
    <source>
        <strain evidence="7">CCAP 1055/1</strain>
    </source>
</reference>
<dbReference type="Proteomes" id="UP000836788">
    <property type="component" value="Chromosome 16"/>
</dbReference>
<keyword evidence="4" id="KW-0274">FAD</keyword>
<feature type="domain" description="FAD dependent oxidoreductase" evidence="6">
    <location>
        <begin position="3"/>
        <end position="429"/>
    </location>
</feature>
<evidence type="ECO:0000256" key="3">
    <source>
        <dbReference type="ARBA" id="ARBA00022630"/>
    </source>
</evidence>
<proteinExistence type="inferred from homology"/>
<keyword evidence="5" id="KW-0560">Oxidoreductase</keyword>
<accession>A0A8J9SUK9</accession>